<keyword evidence="9" id="KW-0739">Sodium transport</keyword>
<dbReference type="InterPro" id="IPR018422">
    <property type="entry name" value="Cation/H_exchanger_CPA1"/>
</dbReference>
<dbReference type="GO" id="GO:0015385">
    <property type="term" value="F:sodium:proton antiporter activity"/>
    <property type="evidence" value="ECO:0007669"/>
    <property type="project" value="InterPro"/>
</dbReference>
<feature type="transmembrane region" description="Helical" evidence="10">
    <location>
        <begin position="376"/>
        <end position="396"/>
    </location>
</feature>
<evidence type="ECO:0000256" key="6">
    <source>
        <dbReference type="ARBA" id="ARBA00023053"/>
    </source>
</evidence>
<feature type="transmembrane region" description="Helical" evidence="10">
    <location>
        <begin position="212"/>
        <end position="229"/>
    </location>
</feature>
<evidence type="ECO:0000259" key="11">
    <source>
        <dbReference type="Pfam" id="PF00999"/>
    </source>
</evidence>
<dbReference type="Pfam" id="PF00999">
    <property type="entry name" value="Na_H_Exchanger"/>
    <property type="match status" value="1"/>
</dbReference>
<feature type="domain" description="Cation/H+ exchanger transmembrane" evidence="11">
    <location>
        <begin position="15"/>
        <end position="395"/>
    </location>
</feature>
<evidence type="ECO:0000256" key="3">
    <source>
        <dbReference type="ARBA" id="ARBA00022475"/>
    </source>
</evidence>
<keyword evidence="4 10" id="KW-0812">Transmembrane</keyword>
<keyword evidence="5 10" id="KW-1133">Transmembrane helix</keyword>
<evidence type="ECO:0000313" key="12">
    <source>
        <dbReference type="EMBL" id="CAB4902701.1"/>
    </source>
</evidence>
<dbReference type="NCBIfam" id="TIGR00831">
    <property type="entry name" value="a_cpa1"/>
    <property type="match status" value="1"/>
</dbReference>
<feature type="transmembrane region" description="Helical" evidence="10">
    <location>
        <begin position="272"/>
        <end position="290"/>
    </location>
</feature>
<dbReference type="GO" id="GO:0051453">
    <property type="term" value="P:regulation of intracellular pH"/>
    <property type="evidence" value="ECO:0007669"/>
    <property type="project" value="TreeGrafter"/>
</dbReference>
<evidence type="ECO:0000256" key="9">
    <source>
        <dbReference type="ARBA" id="ARBA00023201"/>
    </source>
</evidence>
<dbReference type="Gene3D" id="6.10.140.1330">
    <property type="match status" value="1"/>
</dbReference>
<dbReference type="AlphaFoldDB" id="A0A6J7G3U1"/>
<reference evidence="12" key="1">
    <citation type="submission" date="2020-05" db="EMBL/GenBank/DDBJ databases">
        <authorList>
            <person name="Chiriac C."/>
            <person name="Salcher M."/>
            <person name="Ghai R."/>
            <person name="Kavagutti S V."/>
        </authorList>
    </citation>
    <scope>NUCLEOTIDE SEQUENCE</scope>
</reference>
<feature type="transmembrane region" description="Helical" evidence="10">
    <location>
        <begin position="152"/>
        <end position="176"/>
    </location>
</feature>
<dbReference type="GO" id="GO:0098719">
    <property type="term" value="P:sodium ion import across plasma membrane"/>
    <property type="evidence" value="ECO:0007669"/>
    <property type="project" value="TreeGrafter"/>
</dbReference>
<feature type="transmembrane region" description="Helical" evidence="10">
    <location>
        <begin position="235"/>
        <end position="251"/>
    </location>
</feature>
<evidence type="ECO:0000256" key="10">
    <source>
        <dbReference type="SAM" id="Phobius"/>
    </source>
</evidence>
<evidence type="ECO:0000256" key="2">
    <source>
        <dbReference type="ARBA" id="ARBA00022448"/>
    </source>
</evidence>
<keyword evidence="2" id="KW-0813">Transport</keyword>
<gene>
    <name evidence="12" type="ORF">UFOPK3610_00216</name>
</gene>
<dbReference type="GO" id="GO:0005886">
    <property type="term" value="C:plasma membrane"/>
    <property type="evidence" value="ECO:0007669"/>
    <property type="project" value="UniProtKB-SubCell"/>
</dbReference>
<feature type="transmembrane region" description="Helical" evidence="10">
    <location>
        <begin position="302"/>
        <end position="322"/>
    </location>
</feature>
<accession>A0A6J7G3U1</accession>
<keyword evidence="8 10" id="KW-0472">Membrane</keyword>
<feature type="transmembrane region" description="Helical" evidence="10">
    <location>
        <begin position="112"/>
        <end position="132"/>
    </location>
</feature>
<dbReference type="InterPro" id="IPR006153">
    <property type="entry name" value="Cation/H_exchanger_TM"/>
</dbReference>
<comment type="subcellular location">
    <subcellularLocation>
        <location evidence="1">Cell membrane</location>
        <topology evidence="1">Multi-pass membrane protein</topology>
    </subcellularLocation>
</comment>
<evidence type="ECO:0000256" key="1">
    <source>
        <dbReference type="ARBA" id="ARBA00004651"/>
    </source>
</evidence>
<evidence type="ECO:0000256" key="7">
    <source>
        <dbReference type="ARBA" id="ARBA00023065"/>
    </source>
</evidence>
<feature type="transmembrane region" description="Helical" evidence="10">
    <location>
        <begin position="55"/>
        <end position="72"/>
    </location>
</feature>
<keyword evidence="7" id="KW-0406">Ion transport</keyword>
<keyword evidence="3" id="KW-1003">Cell membrane</keyword>
<name>A0A6J7G3U1_9ZZZZ</name>
<proteinExistence type="predicted"/>
<organism evidence="12">
    <name type="scientific">freshwater metagenome</name>
    <dbReference type="NCBI Taxonomy" id="449393"/>
    <lineage>
        <taxon>unclassified sequences</taxon>
        <taxon>metagenomes</taxon>
        <taxon>ecological metagenomes</taxon>
    </lineage>
</organism>
<feature type="transmembrane region" description="Helical" evidence="10">
    <location>
        <begin position="84"/>
        <end position="106"/>
    </location>
</feature>
<evidence type="ECO:0000256" key="5">
    <source>
        <dbReference type="ARBA" id="ARBA00022989"/>
    </source>
</evidence>
<dbReference type="InterPro" id="IPR004705">
    <property type="entry name" value="Cation/H_exchanger_CPA1_bac"/>
</dbReference>
<dbReference type="EMBL" id="CAFBMR010000004">
    <property type="protein sequence ID" value="CAB4902701.1"/>
    <property type="molecule type" value="Genomic_DNA"/>
</dbReference>
<evidence type="ECO:0000256" key="8">
    <source>
        <dbReference type="ARBA" id="ARBA00023136"/>
    </source>
</evidence>
<dbReference type="PANTHER" id="PTHR10110:SF86">
    <property type="entry name" value="SODIUM_HYDROGEN EXCHANGER 7"/>
    <property type="match status" value="1"/>
</dbReference>
<dbReference type="GO" id="GO:0015386">
    <property type="term" value="F:potassium:proton antiporter activity"/>
    <property type="evidence" value="ECO:0007669"/>
    <property type="project" value="TreeGrafter"/>
</dbReference>
<dbReference type="PANTHER" id="PTHR10110">
    <property type="entry name" value="SODIUM/HYDROGEN EXCHANGER"/>
    <property type="match status" value="1"/>
</dbReference>
<evidence type="ECO:0000256" key="4">
    <source>
        <dbReference type="ARBA" id="ARBA00022692"/>
    </source>
</evidence>
<feature type="transmembrane region" description="Helical" evidence="10">
    <location>
        <begin position="343"/>
        <end position="364"/>
    </location>
</feature>
<sequence length="525" mass="55762">MNQDFLGIVGAAGLALVLSLLVRSRGWSTALPLIALGAAVDILPFGPDAPLDPKLILIAILAPLVFGEALGASIRDLSSVRRPIFALAIGLVIVTSLAIGWAASLILPGLPFAAACALGAVLAPTDAVAVAASAKRAGLPRRIVSVLEGESLVNDASGLTLLRVALLAVAAGTVTFGQVAGILALSVISGLAVGIAFGVVFVFAVRRFPDTVAVNSLVIVAPIPVYFLAEELHGSGILAVVVTALIVASGMHRTVGFRGRMQALTVWKHITYILQTFAFFIVGMEIPRVIHLLEPSQIQPLLVITAIIVAVLIGARFLFIGAMVATRPHEWGGRSMAWKSATILSWAGARGPISGLAVFTVPLVLDSGDNFPDRNLLIAVTFLVILVTLILAPTLAPLARKLNIPDDDEKEMERVARVAVMRAALERLDALVEDCERAGDPLPQSVISALRVPVQEDIARVVAVDSTDDTTDELRLRALQREMLHAEQEEIVRMREDGEIPDTVSRRLQSDLDVRLQAARNRRNG</sequence>
<keyword evidence="6" id="KW-0915">Sodium</keyword>
<feature type="transmembrane region" description="Helical" evidence="10">
    <location>
        <begin position="182"/>
        <end position="205"/>
    </location>
</feature>
<protein>
    <submittedName>
        <fullName evidence="12">Unannotated protein</fullName>
    </submittedName>
</protein>